<sequence>MTMSIHLRHKIGQGISPRQFMEGMRSLEMKLSRIPNTKEQFRQVYDRFQWEDQEVRRFFAGRNEHGQLHCLILCTDWCPDVIWNVPVLFRVMEYSGIPTEVLIMEEHLETMDLFLTDGGRAQPIALFLNAATGAVLGQWGARPAYIQNVMDEFKRNHADKQADSYQELLDQVYTRIGELYHDGNEYRKVMLQELKERFTSFE</sequence>
<gene>
    <name evidence="1" type="ORF">D5F53_12235</name>
</gene>
<dbReference type="AlphaFoldDB" id="A0A385TMY1"/>
<dbReference type="Proteomes" id="UP000266552">
    <property type="component" value="Chromosome"/>
</dbReference>
<dbReference type="Pfam" id="PF14595">
    <property type="entry name" value="Thioredoxin_9"/>
    <property type="match status" value="1"/>
</dbReference>
<dbReference type="EMBL" id="CP032412">
    <property type="protein sequence ID" value="AYB44014.1"/>
    <property type="molecule type" value="Genomic_DNA"/>
</dbReference>
<name>A0A385TMY1_PAELA</name>
<evidence type="ECO:0000313" key="1">
    <source>
        <dbReference type="EMBL" id="AYB44014.1"/>
    </source>
</evidence>
<organism evidence="1 2">
    <name type="scientific">Paenibacillus lautus</name>
    <name type="common">Bacillus lautus</name>
    <dbReference type="NCBI Taxonomy" id="1401"/>
    <lineage>
        <taxon>Bacteria</taxon>
        <taxon>Bacillati</taxon>
        <taxon>Bacillota</taxon>
        <taxon>Bacilli</taxon>
        <taxon>Bacillales</taxon>
        <taxon>Paenibacillaceae</taxon>
        <taxon>Paenibacillus</taxon>
    </lineage>
</organism>
<proteinExistence type="predicted"/>
<reference evidence="1 2" key="1">
    <citation type="submission" date="2018-09" db="EMBL/GenBank/DDBJ databases">
        <title>Genome Sequence of Paenibacillus lautus Strain E7593-69, Azo Dye-Degrading Bacteria, Isolated from Commercial Tattoo Inks.</title>
        <authorList>
            <person name="Nho S.W."/>
            <person name="Kim S.-J."/>
            <person name="Kweon O."/>
            <person name="Cerniglia C.E."/>
        </authorList>
    </citation>
    <scope>NUCLEOTIDE SEQUENCE [LARGE SCALE GENOMIC DNA]</scope>
    <source>
        <strain evidence="1 2">E7593-69</strain>
    </source>
</reference>
<dbReference type="Gene3D" id="3.40.30.10">
    <property type="entry name" value="Glutaredoxin"/>
    <property type="match status" value="1"/>
</dbReference>
<protein>
    <submittedName>
        <fullName evidence="1">Thioredoxin family protein</fullName>
    </submittedName>
</protein>
<keyword evidence="2" id="KW-1185">Reference proteome</keyword>
<accession>A0A385TMY1</accession>
<evidence type="ECO:0000313" key="2">
    <source>
        <dbReference type="Proteomes" id="UP000266552"/>
    </source>
</evidence>
<dbReference type="KEGG" id="plw:D5F53_12235"/>